<dbReference type="SUPFAM" id="SSF51735">
    <property type="entry name" value="NAD(P)-binding Rossmann-fold domains"/>
    <property type="match status" value="1"/>
</dbReference>
<dbReference type="InterPro" id="IPR001509">
    <property type="entry name" value="Epimerase_deHydtase"/>
</dbReference>
<evidence type="ECO:0000313" key="3">
    <source>
        <dbReference type="Proteomes" id="UP000744032"/>
    </source>
</evidence>
<proteinExistence type="predicted"/>
<name>A0ABX1INM8_STRGB</name>
<protein>
    <submittedName>
        <fullName evidence="2">NAD-dependent epimerase/dehydratase family protein</fullName>
    </submittedName>
</protein>
<keyword evidence="3" id="KW-1185">Reference proteome</keyword>
<comment type="caution">
    <text evidence="2">The sequence shown here is derived from an EMBL/GenBank/DDBJ whole genome shotgun (WGS) entry which is preliminary data.</text>
</comment>
<evidence type="ECO:0000313" key="2">
    <source>
        <dbReference type="EMBL" id="NKQ27007.1"/>
    </source>
</evidence>
<reference evidence="2 3" key="1">
    <citation type="submission" date="2020-04" db="EMBL/GenBank/DDBJ databases">
        <title>Genome sequence of Streptomyces galbus strain I339.</title>
        <authorList>
            <person name="Silva E.A.N."/>
            <person name="Merces M."/>
            <person name="Castelo Branco A.P.O.T."/>
            <person name="Vasconcelos P.C."/>
            <person name="Costa N.P."/>
            <person name="Marinho G.C.S."/>
            <person name="Oliveira C.J.B."/>
            <person name="Araujo D."/>
            <person name="Rodrigues Junior V.S."/>
            <person name="Almeida R."/>
            <person name="Silva Filho U.R."/>
            <person name="Andrade A.S.A."/>
            <person name="Cibulski S.P."/>
        </authorList>
    </citation>
    <scope>NUCLEOTIDE SEQUENCE [LARGE SCALE GENOMIC DNA]</scope>
    <source>
        <strain evidence="2 3">I339</strain>
    </source>
</reference>
<dbReference type="PANTHER" id="PTHR43245">
    <property type="entry name" value="BIFUNCTIONAL POLYMYXIN RESISTANCE PROTEIN ARNA"/>
    <property type="match status" value="1"/>
</dbReference>
<accession>A0ABX1INM8</accession>
<feature type="domain" description="NAD-dependent epimerase/dehydratase" evidence="1">
    <location>
        <begin position="1"/>
        <end position="226"/>
    </location>
</feature>
<organism evidence="2 3">
    <name type="scientific">Streptomyces galbus</name>
    <dbReference type="NCBI Taxonomy" id="33898"/>
    <lineage>
        <taxon>Bacteria</taxon>
        <taxon>Bacillati</taxon>
        <taxon>Actinomycetota</taxon>
        <taxon>Actinomycetes</taxon>
        <taxon>Kitasatosporales</taxon>
        <taxon>Streptomycetaceae</taxon>
        <taxon>Streptomyces</taxon>
    </lineage>
</organism>
<sequence length="328" mass="33958">MVVTGATGFIGGAALGALLRDGGTGDDGVGDDCGVGGDGGDVPRVRALVRRIPAAPRDDVEWVRGDVTDPVSLRGLCEGATAVLHLASYVGPDEEQGEAVNVAGTRAVMAEAARAGVPRVVHLSTAAVYGVGPHRGITVDEVPPEPVSAASRTRLAGERHAREAGAVVLRPGIVTGPGDRWVVSGLRELVERVPAVWDGGGALLSVVDVGDLGRLVARLATGPRPVPPGVYHASRPGPVRVADLLGELAALGLLPPVRDEDWPYALCLEALRSTPGRASERQFALVARDHWYRSEDIWSLADCAPGPGPLARLADAVTWYRRSPGAAG</sequence>
<dbReference type="Proteomes" id="UP000744032">
    <property type="component" value="Unassembled WGS sequence"/>
</dbReference>
<dbReference type="InterPro" id="IPR050177">
    <property type="entry name" value="Lipid_A_modif_metabolic_enz"/>
</dbReference>
<dbReference type="Pfam" id="PF01370">
    <property type="entry name" value="Epimerase"/>
    <property type="match status" value="1"/>
</dbReference>
<gene>
    <name evidence="2" type="ORF">HF200_21915</name>
</gene>
<dbReference type="EMBL" id="JAAXMD010000226">
    <property type="protein sequence ID" value="NKQ27007.1"/>
    <property type="molecule type" value="Genomic_DNA"/>
</dbReference>
<evidence type="ECO:0000259" key="1">
    <source>
        <dbReference type="Pfam" id="PF01370"/>
    </source>
</evidence>
<dbReference type="Gene3D" id="3.40.50.720">
    <property type="entry name" value="NAD(P)-binding Rossmann-like Domain"/>
    <property type="match status" value="1"/>
</dbReference>
<dbReference type="InterPro" id="IPR036291">
    <property type="entry name" value="NAD(P)-bd_dom_sf"/>
</dbReference>